<evidence type="ECO:0000313" key="1">
    <source>
        <dbReference type="EMBL" id="GJT79851.1"/>
    </source>
</evidence>
<name>A0ABQ5GW24_9ASTR</name>
<reference evidence="1" key="1">
    <citation type="journal article" date="2022" name="Int. J. Mol. Sci.">
        <title>Draft Genome of Tanacetum Coccineum: Genomic Comparison of Closely Related Tanacetum-Family Plants.</title>
        <authorList>
            <person name="Yamashiro T."/>
            <person name="Shiraishi A."/>
            <person name="Nakayama K."/>
            <person name="Satake H."/>
        </authorList>
    </citation>
    <scope>NUCLEOTIDE SEQUENCE</scope>
</reference>
<dbReference type="PANTHER" id="PTHR48449">
    <property type="entry name" value="DUF1985 DOMAIN-CONTAINING PROTEIN"/>
    <property type="match status" value="1"/>
</dbReference>
<protein>
    <submittedName>
        <fullName evidence="1">Phospholipase-like protein</fullName>
    </submittedName>
</protein>
<organism evidence="1 2">
    <name type="scientific">Tanacetum coccineum</name>
    <dbReference type="NCBI Taxonomy" id="301880"/>
    <lineage>
        <taxon>Eukaryota</taxon>
        <taxon>Viridiplantae</taxon>
        <taxon>Streptophyta</taxon>
        <taxon>Embryophyta</taxon>
        <taxon>Tracheophyta</taxon>
        <taxon>Spermatophyta</taxon>
        <taxon>Magnoliopsida</taxon>
        <taxon>eudicotyledons</taxon>
        <taxon>Gunneridae</taxon>
        <taxon>Pentapetalae</taxon>
        <taxon>asterids</taxon>
        <taxon>campanulids</taxon>
        <taxon>Asterales</taxon>
        <taxon>Asteraceae</taxon>
        <taxon>Asteroideae</taxon>
        <taxon>Anthemideae</taxon>
        <taxon>Anthemidinae</taxon>
        <taxon>Tanacetum</taxon>
    </lineage>
</organism>
<sequence>MSTLSQFAFACNSIVSKEVLAVMFENNNEHDFNLVIDMHTKLNDLGMRIRQRAELILDVEKQGYAAEVFKSVKLLKDLQETDNAKARRKLFRNTCFDKWLDISFYDNEKQVFMDDAHYDMPLVYNVEGRFLHFGGPKFSLITGLHFGSYSFRKFKSGDVPFVSRVLPHKLGLKVSNLDLLGLIKDEELFGKLDDDDAIRVCLLLALEVIFIGKKLVDEVPDTLMRLVENLVVWNDFQWGEYIWRHLYDQIMNIVNKKKWEHLQGLSKSRNYVPTYTLSGFVWSFKILESFQGSLFGGIGTPKSYQGDWLGRGSNCLKYLIIVYYLARTPPTTYTDLFDDYIKKLSASLKRGKIDTRDLPVIRRCDTTSVEEIRLKDGVIAKLNSRVFKLEAIIKVLGRERKGVSLDKSCVAEFFHNFSSGCWEELNEEFNELCETKFCVNGPAMIDLDSDEDLVKEYLIQEESRLKQEEEERCHRIK</sequence>
<evidence type="ECO:0000313" key="2">
    <source>
        <dbReference type="Proteomes" id="UP001151760"/>
    </source>
</evidence>
<dbReference type="Proteomes" id="UP001151760">
    <property type="component" value="Unassembled WGS sequence"/>
</dbReference>
<accession>A0ABQ5GW24</accession>
<dbReference type="PANTHER" id="PTHR48449:SF1">
    <property type="entry name" value="DUF1985 DOMAIN-CONTAINING PROTEIN"/>
    <property type="match status" value="1"/>
</dbReference>
<proteinExistence type="predicted"/>
<gene>
    <name evidence="1" type="ORF">Tco_1054193</name>
</gene>
<comment type="caution">
    <text evidence="1">The sequence shown here is derived from an EMBL/GenBank/DDBJ whole genome shotgun (WGS) entry which is preliminary data.</text>
</comment>
<keyword evidence="2" id="KW-1185">Reference proteome</keyword>
<reference evidence="1" key="2">
    <citation type="submission" date="2022-01" db="EMBL/GenBank/DDBJ databases">
        <authorList>
            <person name="Yamashiro T."/>
            <person name="Shiraishi A."/>
            <person name="Satake H."/>
            <person name="Nakayama K."/>
        </authorList>
    </citation>
    <scope>NUCLEOTIDE SEQUENCE</scope>
</reference>
<dbReference type="EMBL" id="BQNB010018936">
    <property type="protein sequence ID" value="GJT79851.1"/>
    <property type="molecule type" value="Genomic_DNA"/>
</dbReference>